<evidence type="ECO:0000259" key="8">
    <source>
        <dbReference type="SMART" id="SM00481"/>
    </source>
</evidence>
<gene>
    <name evidence="9" type="ORF">ASZ90_017757</name>
</gene>
<comment type="caution">
    <text evidence="9">The sequence shown here is derived from an EMBL/GenBank/DDBJ whole genome shotgun (WGS) entry which is preliminary data.</text>
</comment>
<evidence type="ECO:0000256" key="2">
    <source>
        <dbReference type="ARBA" id="ARBA00009152"/>
    </source>
</evidence>
<dbReference type="PANTHER" id="PTHR21039:SF0">
    <property type="entry name" value="HISTIDINOL-PHOSPHATASE"/>
    <property type="match status" value="1"/>
</dbReference>
<keyword evidence="4" id="KW-0028">Amino-acid biosynthesis</keyword>
<dbReference type="InterPro" id="IPR004013">
    <property type="entry name" value="PHP_dom"/>
</dbReference>
<protein>
    <recommendedName>
        <fullName evidence="3">histidinol-phosphatase</fullName>
        <ecNumber evidence="3">3.1.3.15</ecNumber>
    </recommendedName>
</protein>
<accession>A0A0W8E8S9</accession>
<dbReference type="UniPathway" id="UPA00031">
    <property type="reaction ID" value="UER00013"/>
</dbReference>
<dbReference type="InterPro" id="IPR016195">
    <property type="entry name" value="Pol/histidinol_Pase-like"/>
</dbReference>
<dbReference type="SUPFAM" id="SSF89550">
    <property type="entry name" value="PHP domain-like"/>
    <property type="match status" value="1"/>
</dbReference>
<evidence type="ECO:0000256" key="4">
    <source>
        <dbReference type="ARBA" id="ARBA00022605"/>
    </source>
</evidence>
<dbReference type="GO" id="GO:0004401">
    <property type="term" value="F:histidinol-phosphatase activity"/>
    <property type="evidence" value="ECO:0007669"/>
    <property type="project" value="UniProtKB-EC"/>
</dbReference>
<dbReference type="AlphaFoldDB" id="A0A0W8E8S9"/>
<keyword evidence="5 9" id="KW-0378">Hydrolase</keyword>
<comment type="similarity">
    <text evidence="2">Belongs to the PHP hydrolase family. HisK subfamily.</text>
</comment>
<dbReference type="GO" id="GO:0005737">
    <property type="term" value="C:cytoplasm"/>
    <property type="evidence" value="ECO:0007669"/>
    <property type="project" value="TreeGrafter"/>
</dbReference>
<evidence type="ECO:0000313" key="9">
    <source>
        <dbReference type="EMBL" id="KUG04877.1"/>
    </source>
</evidence>
<evidence type="ECO:0000256" key="3">
    <source>
        <dbReference type="ARBA" id="ARBA00013085"/>
    </source>
</evidence>
<evidence type="ECO:0000256" key="5">
    <source>
        <dbReference type="ARBA" id="ARBA00022801"/>
    </source>
</evidence>
<evidence type="ECO:0000256" key="7">
    <source>
        <dbReference type="ARBA" id="ARBA00049158"/>
    </source>
</evidence>
<dbReference type="SMART" id="SM00481">
    <property type="entry name" value="POLIIIAc"/>
    <property type="match status" value="1"/>
</dbReference>
<comment type="catalytic activity">
    <reaction evidence="7">
        <text>L-histidinol phosphate + H2O = L-histidinol + phosphate</text>
        <dbReference type="Rhea" id="RHEA:14465"/>
        <dbReference type="ChEBI" id="CHEBI:15377"/>
        <dbReference type="ChEBI" id="CHEBI:43474"/>
        <dbReference type="ChEBI" id="CHEBI:57699"/>
        <dbReference type="ChEBI" id="CHEBI:57980"/>
        <dbReference type="EC" id="3.1.3.15"/>
    </reaction>
</comment>
<sequence>MRCDYHLHSSISADSTTSPFQQIKRAEALGLDEICFTEHLEIHFYRGETWHVDLHDYKERFAQLTSSSVNIKFGIEAGIALAAEYFPELENELRSVQCDFVLASAHSVNDIDPFDPAFYEGKTIAHVYRDYISSILGGIKQLNSDLYSSVGHIDFPAKGAHSEKDSRLFYHYAPDEIDALFRYIIPLGKCIEVNTATYRNLGHRKVPGEDWLRRYVQLGGEFITFGSDAHSPEYIHYRLDDAAEMARQAGVKYYATFDRMRPVFHKL</sequence>
<dbReference type="PANTHER" id="PTHR21039">
    <property type="entry name" value="HISTIDINOL PHOSPHATASE-RELATED"/>
    <property type="match status" value="1"/>
</dbReference>
<dbReference type="GO" id="GO:0000105">
    <property type="term" value="P:L-histidine biosynthetic process"/>
    <property type="evidence" value="ECO:0007669"/>
    <property type="project" value="UniProtKB-UniPathway"/>
</dbReference>
<comment type="pathway">
    <text evidence="1">Amino-acid biosynthesis; L-histidine biosynthesis; L-histidine from 5-phospho-alpha-D-ribose 1-diphosphate: step 8/9.</text>
</comment>
<dbReference type="InterPro" id="IPR003141">
    <property type="entry name" value="Pol/His_phosphatase_N"/>
</dbReference>
<keyword evidence="6" id="KW-0368">Histidine biosynthesis</keyword>
<dbReference type="EC" id="3.1.3.15" evidence="3"/>
<dbReference type="NCBIfam" id="TIGR01856">
    <property type="entry name" value="hisJ_fam"/>
    <property type="match status" value="1"/>
</dbReference>
<dbReference type="EMBL" id="LNQE01001837">
    <property type="protein sequence ID" value="KUG04877.1"/>
    <property type="molecule type" value="Genomic_DNA"/>
</dbReference>
<reference evidence="9" key="1">
    <citation type="journal article" date="2015" name="Proc. Natl. Acad. Sci. U.S.A.">
        <title>Networks of energetic and metabolic interactions define dynamics in microbial communities.</title>
        <authorList>
            <person name="Embree M."/>
            <person name="Liu J.K."/>
            <person name="Al-Bassam M.M."/>
            <person name="Zengler K."/>
        </authorList>
    </citation>
    <scope>NUCLEOTIDE SEQUENCE</scope>
</reference>
<organism evidence="9">
    <name type="scientific">hydrocarbon metagenome</name>
    <dbReference type="NCBI Taxonomy" id="938273"/>
    <lineage>
        <taxon>unclassified sequences</taxon>
        <taxon>metagenomes</taxon>
        <taxon>ecological metagenomes</taxon>
    </lineage>
</organism>
<feature type="domain" description="Polymerase/histidinol phosphatase N-terminal" evidence="8">
    <location>
        <begin position="3"/>
        <end position="81"/>
    </location>
</feature>
<name>A0A0W8E8S9_9ZZZZ</name>
<dbReference type="Gene3D" id="3.20.20.140">
    <property type="entry name" value="Metal-dependent hydrolases"/>
    <property type="match status" value="1"/>
</dbReference>
<evidence type="ECO:0000256" key="6">
    <source>
        <dbReference type="ARBA" id="ARBA00023102"/>
    </source>
</evidence>
<evidence type="ECO:0000256" key="1">
    <source>
        <dbReference type="ARBA" id="ARBA00004970"/>
    </source>
</evidence>
<proteinExistence type="inferred from homology"/>
<dbReference type="Pfam" id="PF02811">
    <property type="entry name" value="PHP"/>
    <property type="match status" value="1"/>
</dbReference>
<dbReference type="InterPro" id="IPR010140">
    <property type="entry name" value="Histidinol_P_phosphatase_HisJ"/>
</dbReference>